<dbReference type="EMBL" id="LKCW01000084">
    <property type="protein sequence ID" value="KPM40410.1"/>
    <property type="molecule type" value="Genomic_DNA"/>
</dbReference>
<dbReference type="InterPro" id="IPR050362">
    <property type="entry name" value="Cation-dep_OMT"/>
</dbReference>
<protein>
    <recommendedName>
        <fullName evidence="7">O-methyltransferase</fullName>
    </recommendedName>
</protein>
<evidence type="ECO:0000256" key="2">
    <source>
        <dbReference type="ARBA" id="ARBA00022679"/>
    </source>
</evidence>
<dbReference type="Proteomes" id="UP000050424">
    <property type="component" value="Unassembled WGS sequence"/>
</dbReference>
<dbReference type="PANTHER" id="PTHR10509">
    <property type="entry name" value="O-METHYLTRANSFERASE-RELATED"/>
    <property type="match status" value="1"/>
</dbReference>
<name>A0A0P7BD05_9HYPO</name>
<dbReference type="PROSITE" id="PS51682">
    <property type="entry name" value="SAM_OMT_I"/>
    <property type="match status" value="1"/>
</dbReference>
<dbReference type="InterPro" id="IPR002935">
    <property type="entry name" value="SAM_O-MeTrfase"/>
</dbReference>
<evidence type="ECO:0000313" key="6">
    <source>
        <dbReference type="Proteomes" id="UP000050424"/>
    </source>
</evidence>
<comment type="caution">
    <text evidence="5">The sequence shown here is derived from an EMBL/GenBank/DDBJ whole genome shotgun (WGS) entry which is preliminary data.</text>
</comment>
<dbReference type="GO" id="GO:0032259">
    <property type="term" value="P:methylation"/>
    <property type="evidence" value="ECO:0007669"/>
    <property type="project" value="UniProtKB-KW"/>
</dbReference>
<evidence type="ECO:0008006" key="7">
    <source>
        <dbReference type="Google" id="ProtNLM"/>
    </source>
</evidence>
<keyword evidence="3" id="KW-0949">S-adenosyl-L-methionine</keyword>
<dbReference type="Pfam" id="PF01596">
    <property type="entry name" value="Methyltransf_3"/>
    <property type="match status" value="1"/>
</dbReference>
<evidence type="ECO:0000313" key="5">
    <source>
        <dbReference type="EMBL" id="KPM40410.1"/>
    </source>
</evidence>
<dbReference type="STRING" id="78410.A0A0P7BD05"/>
<keyword evidence="6" id="KW-1185">Reference proteome</keyword>
<sequence length="254" mass="27319">MAAPKDTTSTHGHPTSNVPLQLREQWDAIDTYTMNHLHPVNRGNNASIGLALDATISSTKDADMPLGNVSPAWGKFLTLQARAINAKHALEVGTLAGYSTIWMASQVPGLQLDTIEYVPKHVEVARRNIALAGVAGKVTMHQGAALDVLASFEKEILGGKKERLDFVFIDADKMNSAAYFDYAVRLSRPGSIIVVDNVMGRFGVSVAEEHPQEEHALGGKLVIEAVGKDARVDSTVMQFVGAKGYDGFLLALVL</sequence>
<dbReference type="GO" id="GO:0008757">
    <property type="term" value="F:S-adenosylmethionine-dependent methyltransferase activity"/>
    <property type="evidence" value="ECO:0007669"/>
    <property type="project" value="TreeGrafter"/>
</dbReference>
<keyword evidence="2" id="KW-0808">Transferase</keyword>
<dbReference type="OrthoDB" id="10251242at2759"/>
<accession>A0A0P7BD05</accession>
<comment type="similarity">
    <text evidence="4">Belongs to the class I-like SAM-binding methyltransferase superfamily. Cation-dependent O-methyltransferase family.</text>
</comment>
<dbReference type="SUPFAM" id="SSF53335">
    <property type="entry name" value="S-adenosyl-L-methionine-dependent methyltransferases"/>
    <property type="match status" value="1"/>
</dbReference>
<dbReference type="Gene3D" id="3.40.50.150">
    <property type="entry name" value="Vaccinia Virus protein VP39"/>
    <property type="match status" value="1"/>
</dbReference>
<dbReference type="PANTHER" id="PTHR10509:SF14">
    <property type="entry name" value="CAFFEOYL-COA O-METHYLTRANSFERASE 3-RELATED"/>
    <property type="match status" value="1"/>
</dbReference>
<reference evidence="5 6" key="1">
    <citation type="submission" date="2015-09" db="EMBL/GenBank/DDBJ databases">
        <title>Draft genome of a European isolate of the apple canker pathogen Neonectria ditissima.</title>
        <authorList>
            <person name="Gomez-Cortecero A."/>
            <person name="Harrison R.J."/>
            <person name="Armitage A.D."/>
        </authorList>
    </citation>
    <scope>NUCLEOTIDE SEQUENCE [LARGE SCALE GENOMIC DNA]</scope>
    <source>
        <strain evidence="5 6">R09/05</strain>
    </source>
</reference>
<proteinExistence type="inferred from homology"/>
<evidence type="ECO:0000256" key="4">
    <source>
        <dbReference type="ARBA" id="ARBA00023453"/>
    </source>
</evidence>
<dbReference type="AlphaFoldDB" id="A0A0P7BD05"/>
<organism evidence="5 6">
    <name type="scientific">Neonectria ditissima</name>
    <dbReference type="NCBI Taxonomy" id="78410"/>
    <lineage>
        <taxon>Eukaryota</taxon>
        <taxon>Fungi</taxon>
        <taxon>Dikarya</taxon>
        <taxon>Ascomycota</taxon>
        <taxon>Pezizomycotina</taxon>
        <taxon>Sordariomycetes</taxon>
        <taxon>Hypocreomycetidae</taxon>
        <taxon>Hypocreales</taxon>
        <taxon>Nectriaceae</taxon>
        <taxon>Neonectria</taxon>
    </lineage>
</organism>
<evidence type="ECO:0000256" key="1">
    <source>
        <dbReference type="ARBA" id="ARBA00022603"/>
    </source>
</evidence>
<keyword evidence="1" id="KW-0489">Methyltransferase</keyword>
<evidence type="ECO:0000256" key="3">
    <source>
        <dbReference type="ARBA" id="ARBA00022691"/>
    </source>
</evidence>
<gene>
    <name evidence="5" type="ORF">AK830_g6137</name>
</gene>
<dbReference type="InterPro" id="IPR029063">
    <property type="entry name" value="SAM-dependent_MTases_sf"/>
</dbReference>
<dbReference type="GO" id="GO:0008171">
    <property type="term" value="F:O-methyltransferase activity"/>
    <property type="evidence" value="ECO:0007669"/>
    <property type="project" value="InterPro"/>
</dbReference>